<evidence type="ECO:0000313" key="3">
    <source>
        <dbReference type="EMBL" id="KAG8466068.1"/>
    </source>
</evidence>
<sequence>MAKSIRSKVKRRFRTAKRGVVKRTVTDDRSKPILKKLARATEGAIDAEIRPRNAFRSDAADAVFPQHTFTPCTDFRSEKVVDARYATSGNRRETHPIHLASAAGGEAVLSFGADAAGDAEELADAKLPAPFEDDRMNYDGTTKSSSRQRRRTRNKSGAQQEAGAGGYSFWGNKSGKMGKR</sequence>
<comment type="caution">
    <text evidence="3">The sequence shown here is derived from an EMBL/GenBank/DDBJ whole genome shotgun (WGS) entry which is preliminary data.</text>
</comment>
<evidence type="ECO:0000256" key="1">
    <source>
        <dbReference type="SAM" id="MobiDB-lite"/>
    </source>
</evidence>
<evidence type="ECO:0000259" key="2">
    <source>
        <dbReference type="Pfam" id="PF10338"/>
    </source>
</evidence>
<keyword evidence="4" id="KW-1185">Reference proteome</keyword>
<protein>
    <recommendedName>
        <fullName evidence="2">DUF2423 domain-containing protein</fullName>
    </recommendedName>
</protein>
<gene>
    <name evidence="3" type="ORF">KFE25_005638</name>
</gene>
<reference evidence="3" key="1">
    <citation type="submission" date="2021-05" db="EMBL/GenBank/DDBJ databases">
        <title>The genome of the haptophyte Pavlova lutheri (Diacronema luteri, Pavlovales) - a model for lipid biosynthesis in eukaryotic algae.</title>
        <authorList>
            <person name="Hulatt C.J."/>
            <person name="Posewitz M.C."/>
        </authorList>
    </citation>
    <scope>NUCLEOTIDE SEQUENCE</scope>
    <source>
        <strain evidence="3">NIVA-4/92</strain>
    </source>
</reference>
<name>A0A8J5XFD9_DIALT</name>
<proteinExistence type="predicted"/>
<dbReference type="EMBL" id="JAGTXO010000009">
    <property type="protein sequence ID" value="KAG8466068.1"/>
    <property type="molecule type" value="Genomic_DNA"/>
</dbReference>
<dbReference type="OrthoDB" id="439961at2759"/>
<dbReference type="Pfam" id="PF10338">
    <property type="entry name" value="YBL028C_N"/>
    <property type="match status" value="1"/>
</dbReference>
<accession>A0A8J5XFD9</accession>
<dbReference type="InterPro" id="IPR019434">
    <property type="entry name" value="DUF2423"/>
</dbReference>
<dbReference type="AlphaFoldDB" id="A0A8J5XFD9"/>
<feature type="domain" description="DUF2423" evidence="2">
    <location>
        <begin position="1"/>
        <end position="40"/>
    </location>
</feature>
<dbReference type="Proteomes" id="UP000751190">
    <property type="component" value="Unassembled WGS sequence"/>
</dbReference>
<organism evidence="3 4">
    <name type="scientific">Diacronema lutheri</name>
    <name type="common">Unicellular marine alga</name>
    <name type="synonym">Monochrysis lutheri</name>
    <dbReference type="NCBI Taxonomy" id="2081491"/>
    <lineage>
        <taxon>Eukaryota</taxon>
        <taxon>Haptista</taxon>
        <taxon>Haptophyta</taxon>
        <taxon>Pavlovophyceae</taxon>
        <taxon>Pavlovales</taxon>
        <taxon>Pavlovaceae</taxon>
        <taxon>Diacronema</taxon>
    </lineage>
</organism>
<feature type="region of interest" description="Disordered" evidence="1">
    <location>
        <begin position="122"/>
        <end position="180"/>
    </location>
</feature>
<evidence type="ECO:0000313" key="4">
    <source>
        <dbReference type="Proteomes" id="UP000751190"/>
    </source>
</evidence>